<dbReference type="InterPro" id="IPR012223">
    <property type="entry name" value="TEII"/>
</dbReference>
<dbReference type="Proteomes" id="UP000520767">
    <property type="component" value="Unassembled WGS sequence"/>
</dbReference>
<comment type="similarity">
    <text evidence="1">Belongs to the thioesterase family.</text>
</comment>
<evidence type="ECO:0000259" key="2">
    <source>
        <dbReference type="Pfam" id="PF00975"/>
    </source>
</evidence>
<gene>
    <name evidence="3" type="ORF">FHR82_002384</name>
</gene>
<accession>A0A7W7Q335</accession>
<dbReference type="Gene3D" id="3.40.50.1820">
    <property type="entry name" value="alpha/beta hydrolase"/>
    <property type="match status" value="1"/>
</dbReference>
<dbReference type="Pfam" id="PF00975">
    <property type="entry name" value="Thioesterase"/>
    <property type="match status" value="1"/>
</dbReference>
<dbReference type="GO" id="GO:0008610">
    <property type="term" value="P:lipid biosynthetic process"/>
    <property type="evidence" value="ECO:0007669"/>
    <property type="project" value="TreeGrafter"/>
</dbReference>
<reference evidence="3 4" key="1">
    <citation type="submission" date="2020-08" db="EMBL/GenBank/DDBJ databases">
        <title>Genomic Encyclopedia of Type Strains, Phase III (KMG-III): the genomes of soil and plant-associated and newly described type strains.</title>
        <authorList>
            <person name="Whitman W."/>
        </authorList>
    </citation>
    <scope>NUCLEOTIDE SEQUENCE [LARGE SCALE GENOMIC DNA]</scope>
    <source>
        <strain evidence="3 4">CECT 8960</strain>
    </source>
</reference>
<organism evidence="3 4">
    <name type="scientific">Actinophytocola algeriensis</name>
    <dbReference type="NCBI Taxonomy" id="1768010"/>
    <lineage>
        <taxon>Bacteria</taxon>
        <taxon>Bacillati</taxon>
        <taxon>Actinomycetota</taxon>
        <taxon>Actinomycetes</taxon>
        <taxon>Pseudonocardiales</taxon>
        <taxon>Pseudonocardiaceae</taxon>
    </lineage>
</organism>
<evidence type="ECO:0000313" key="4">
    <source>
        <dbReference type="Proteomes" id="UP000520767"/>
    </source>
</evidence>
<comment type="caution">
    <text evidence="3">The sequence shown here is derived from an EMBL/GenBank/DDBJ whole genome shotgun (WGS) entry which is preliminary data.</text>
</comment>
<sequence length="244" mass="27177">MAERGAWLLKPPPDDARTLLFGFPYAGGGASLYRRWPDRIGGAWFCPLQPPGREHRFREPAARTVDEFTTALVEYLDRYADRRLVFFGHCGGVPLALATTLALQDKGMPLPAHVFASGWGPPHEGLYGRLNFVDLATADLGAEVRDLFRRLGAPVREDFVEVAADILRVDLELHRPHRYDPARFLPAPVTVIGWTGDDVVPPAQTCRGWERCAEVRYEVLDGEHFAFTTCPPSLVDLLTHDGGF</sequence>
<dbReference type="InterPro" id="IPR029058">
    <property type="entry name" value="AB_hydrolase_fold"/>
</dbReference>
<dbReference type="PANTHER" id="PTHR11487">
    <property type="entry name" value="THIOESTERASE"/>
    <property type="match status" value="1"/>
</dbReference>
<keyword evidence="4" id="KW-1185">Reference proteome</keyword>
<protein>
    <submittedName>
        <fullName evidence="3">Surfactin synthase thioesterase subunit</fullName>
    </submittedName>
</protein>
<feature type="domain" description="Thioesterase" evidence="2">
    <location>
        <begin position="20"/>
        <end position="159"/>
    </location>
</feature>
<dbReference type="EMBL" id="JACHJQ010000002">
    <property type="protein sequence ID" value="MBB4906167.1"/>
    <property type="molecule type" value="Genomic_DNA"/>
</dbReference>
<name>A0A7W7Q335_9PSEU</name>
<dbReference type="AlphaFoldDB" id="A0A7W7Q335"/>
<dbReference type="PANTHER" id="PTHR11487:SF0">
    <property type="entry name" value="S-ACYL FATTY ACID SYNTHASE THIOESTERASE, MEDIUM CHAIN"/>
    <property type="match status" value="1"/>
</dbReference>
<dbReference type="SUPFAM" id="SSF53474">
    <property type="entry name" value="alpha/beta-Hydrolases"/>
    <property type="match status" value="1"/>
</dbReference>
<evidence type="ECO:0000313" key="3">
    <source>
        <dbReference type="EMBL" id="MBB4906167.1"/>
    </source>
</evidence>
<dbReference type="RefSeq" id="WP_184810277.1">
    <property type="nucleotide sequence ID" value="NZ_JACHJQ010000002.1"/>
</dbReference>
<dbReference type="InterPro" id="IPR001031">
    <property type="entry name" value="Thioesterase"/>
</dbReference>
<proteinExistence type="inferred from homology"/>
<evidence type="ECO:0000256" key="1">
    <source>
        <dbReference type="ARBA" id="ARBA00007169"/>
    </source>
</evidence>